<dbReference type="AlphaFoldDB" id="A0A423WS61"/>
<gene>
    <name evidence="3" type="ORF">VPNG_07483</name>
</gene>
<dbReference type="OrthoDB" id="3766406at2759"/>
<evidence type="ECO:0000313" key="4">
    <source>
        <dbReference type="Proteomes" id="UP000285146"/>
    </source>
</evidence>
<dbReference type="InterPro" id="IPR001810">
    <property type="entry name" value="F-box_dom"/>
</dbReference>
<sequence>MPVAYNLDDMAGDIQYSLLEEDLSGDGLTTAPEQPDLEGEESFSALLDSVALLPRIVPSSRPSEDIVEKGEVVDHHKDQIFEAQARVAVVKNEPLSRQLERRNPWRTLARYHPRHNEATPAGPFFPIYRLPHELLHMVAKRLRPESAACFALSSKRMYMVLGSQYCRLPTKNSLWKLLLMLESERQASFACGVCLKLHRPTFGRFDSRFDCTNINWSVTSFNVPDSLTPSLVRLIGRKHLEDPRSCQEYLTWAFMTRKKMTAYIKVVKQVTPRMVDGNLLVKTETYIQPFHKGQLTHRSLLELVLRIQDWTSFPSDLDEICAHHTWEKKVTITKELGDYLLKTKAATNCVKSRCFGGLGARDNHRPSCYDDRVIPDNLKHGTIPHELVCLLKHDLSCDQPHTPGGKVSRCRKCPTNFDISACDVPDVGRCLVFTTWKDLGGVRPKEADKWDLFTTAWYSHSGLRGIESLPMYQRPLMPEAYLSFEGIKVLDDDDVDGGRGLGAQEGKTLGPRRRKSRTAVAQGREVLFYNNKHGQEDESAIVSEDDEEYFSAVETMGEDPIMRRFSSRSRQDDDDDDTAACQTTSHQGHNSRREDFEIRPGLMAYLEHRFGPHFDYEDRCFCHEWLVDQREQRIQTERMYYAHAGTVLLKEGCVLRPYPEDDVPGTEDVDKPMVTVTTPDGEIFWPHMEQDDDSTHDSMHESPPSSPPTD</sequence>
<feature type="region of interest" description="Disordered" evidence="1">
    <location>
        <begin position="561"/>
        <end position="595"/>
    </location>
</feature>
<reference evidence="3 4" key="1">
    <citation type="submission" date="2015-09" db="EMBL/GenBank/DDBJ databases">
        <title>Host preference determinants of Valsa canker pathogens revealed by comparative genomics.</title>
        <authorList>
            <person name="Yin Z."/>
            <person name="Huang L."/>
        </authorList>
    </citation>
    <scope>NUCLEOTIDE SEQUENCE [LARGE SCALE GENOMIC DNA]</scope>
    <source>
        <strain evidence="3 4">SXYLt</strain>
    </source>
</reference>
<accession>A0A423WS61</accession>
<name>A0A423WS61_9PEZI</name>
<evidence type="ECO:0000256" key="1">
    <source>
        <dbReference type="SAM" id="MobiDB-lite"/>
    </source>
</evidence>
<proteinExistence type="predicted"/>
<keyword evidence="4" id="KW-1185">Reference proteome</keyword>
<comment type="caution">
    <text evidence="3">The sequence shown here is derived from an EMBL/GenBank/DDBJ whole genome shotgun (WGS) entry which is preliminary data.</text>
</comment>
<protein>
    <recommendedName>
        <fullName evidence="2">F-box domain-containing protein</fullName>
    </recommendedName>
</protein>
<dbReference type="InParanoid" id="A0A423WS61"/>
<dbReference type="PROSITE" id="PS50181">
    <property type="entry name" value="FBOX"/>
    <property type="match status" value="1"/>
</dbReference>
<dbReference type="Proteomes" id="UP000285146">
    <property type="component" value="Unassembled WGS sequence"/>
</dbReference>
<evidence type="ECO:0000313" key="3">
    <source>
        <dbReference type="EMBL" id="ROW06343.1"/>
    </source>
</evidence>
<dbReference type="SUPFAM" id="SSF81383">
    <property type="entry name" value="F-box domain"/>
    <property type="match status" value="1"/>
</dbReference>
<dbReference type="InterPro" id="IPR036047">
    <property type="entry name" value="F-box-like_dom_sf"/>
</dbReference>
<organism evidence="3 4">
    <name type="scientific">Cytospora leucostoma</name>
    <dbReference type="NCBI Taxonomy" id="1230097"/>
    <lineage>
        <taxon>Eukaryota</taxon>
        <taxon>Fungi</taxon>
        <taxon>Dikarya</taxon>
        <taxon>Ascomycota</taxon>
        <taxon>Pezizomycotina</taxon>
        <taxon>Sordariomycetes</taxon>
        <taxon>Sordariomycetidae</taxon>
        <taxon>Diaporthales</taxon>
        <taxon>Cytosporaceae</taxon>
        <taxon>Cytospora</taxon>
    </lineage>
</organism>
<evidence type="ECO:0000259" key="2">
    <source>
        <dbReference type="PROSITE" id="PS50181"/>
    </source>
</evidence>
<dbReference type="EMBL" id="LKEB01000042">
    <property type="protein sequence ID" value="ROW06343.1"/>
    <property type="molecule type" value="Genomic_DNA"/>
</dbReference>
<feature type="domain" description="F-box" evidence="2">
    <location>
        <begin position="124"/>
        <end position="178"/>
    </location>
</feature>
<feature type="region of interest" description="Disordered" evidence="1">
    <location>
        <begin position="661"/>
        <end position="710"/>
    </location>
</feature>